<evidence type="ECO:0000256" key="6">
    <source>
        <dbReference type="RuleBase" id="RU364039"/>
    </source>
</evidence>
<dbReference type="PANTHER" id="PTHR45841:SF1">
    <property type="entry name" value="MRNA TURNOVER PROTEIN 4 HOMOLOG"/>
    <property type="match status" value="1"/>
</dbReference>
<dbReference type="InterPro" id="IPR043141">
    <property type="entry name" value="Ribosomal_uL10-like_sf"/>
</dbReference>
<dbReference type="InterPro" id="IPR001790">
    <property type="entry name" value="Ribosomal_uL10"/>
</dbReference>
<dbReference type="CDD" id="cd05796">
    <property type="entry name" value="Ribosomal_P0_like"/>
    <property type="match status" value="1"/>
</dbReference>
<evidence type="ECO:0000256" key="2">
    <source>
        <dbReference type="ARBA" id="ARBA00008889"/>
    </source>
</evidence>
<evidence type="ECO:0000256" key="3">
    <source>
        <dbReference type="ARBA" id="ARBA00011117"/>
    </source>
</evidence>
<gene>
    <name evidence="8" type="ORF">AV274_6603</name>
</gene>
<comment type="subunit">
    <text evidence="3 6">Associates with the pre-60S ribosomal particle.</text>
</comment>
<evidence type="ECO:0000256" key="4">
    <source>
        <dbReference type="ARBA" id="ARBA00022490"/>
    </source>
</evidence>
<dbReference type="GO" id="GO:0000956">
    <property type="term" value="P:nuclear-transcribed mRNA catabolic process"/>
    <property type="evidence" value="ECO:0007669"/>
    <property type="project" value="TreeGrafter"/>
</dbReference>
<dbReference type="Pfam" id="PF00466">
    <property type="entry name" value="Ribosomal_L10"/>
    <property type="match status" value="1"/>
</dbReference>
<comment type="similarity">
    <text evidence="2 6">Belongs to the universal ribosomal protein uL10 family.</text>
</comment>
<dbReference type="GO" id="GO:0006364">
    <property type="term" value="P:rRNA processing"/>
    <property type="evidence" value="ECO:0007669"/>
    <property type="project" value="TreeGrafter"/>
</dbReference>
<dbReference type="GO" id="GO:0005730">
    <property type="term" value="C:nucleolus"/>
    <property type="evidence" value="ECO:0007669"/>
    <property type="project" value="UniProtKB-SubCell"/>
</dbReference>
<dbReference type="PANTHER" id="PTHR45841">
    <property type="entry name" value="MRNA TURNOVER PROTEIN 4 MRTO4"/>
    <property type="match status" value="1"/>
</dbReference>
<evidence type="ECO:0000256" key="1">
    <source>
        <dbReference type="ARBA" id="ARBA00004046"/>
    </source>
</evidence>
<evidence type="ECO:0000256" key="5">
    <source>
        <dbReference type="ARBA" id="ARBA00023242"/>
    </source>
</evidence>
<dbReference type="InterPro" id="IPR051742">
    <property type="entry name" value="Ribosome_Assembly_uL10"/>
</dbReference>
<keyword evidence="4 6" id="KW-0963">Cytoplasm</keyword>
<evidence type="ECO:0000313" key="8">
    <source>
        <dbReference type="EMBL" id="OAO11768.1"/>
    </source>
</evidence>
<dbReference type="InterPro" id="IPR040637">
    <property type="entry name" value="Ribosomal_uL10-like_insert"/>
</dbReference>
<dbReference type="SUPFAM" id="SSF160369">
    <property type="entry name" value="Ribosomal protein L10-like"/>
    <property type="match status" value="1"/>
</dbReference>
<evidence type="ECO:0000259" key="7">
    <source>
        <dbReference type="Pfam" id="PF17777"/>
    </source>
</evidence>
<reference evidence="8 9" key="1">
    <citation type="submission" date="2016-05" db="EMBL/GenBank/DDBJ databases">
        <title>Nuclear genome of Blastocystis sp. subtype 1 NandII.</title>
        <authorList>
            <person name="Gentekaki E."/>
            <person name="Curtis B."/>
            <person name="Stairs C."/>
            <person name="Eme L."/>
            <person name="Herman E."/>
            <person name="Klimes V."/>
            <person name="Arias M.C."/>
            <person name="Elias M."/>
            <person name="Hilliou F."/>
            <person name="Klute M."/>
            <person name="Malik S.-B."/>
            <person name="Pightling A."/>
            <person name="Rachubinski R."/>
            <person name="Salas D."/>
            <person name="Schlacht A."/>
            <person name="Suga H."/>
            <person name="Archibald J."/>
            <person name="Ball S.G."/>
            <person name="Clark G."/>
            <person name="Dacks J."/>
            <person name="Van Der Giezen M."/>
            <person name="Tsaousis A."/>
            <person name="Roger A."/>
        </authorList>
    </citation>
    <scope>NUCLEOTIDE SEQUENCE [LARGE SCALE GENOMIC DNA]</scope>
    <source>
        <strain evidence="9">ATCC 50177 / NandII</strain>
    </source>
</reference>
<dbReference type="FunFam" id="3.30.70.1730:FF:000005">
    <property type="entry name" value="Ribosome assembly factor mrt4"/>
    <property type="match status" value="1"/>
</dbReference>
<dbReference type="OrthoDB" id="10262308at2759"/>
<sequence length="443" mass="50449">MHSQIEELTFTNNCCNDPIWSDLDLRPLARLRSLRIGDHCFLETKRVVLQDLSRLEEVSVGYGSFSKHAFNPNREDATFVCYANPSLRSLEIDRCCFTSFSRFLLADLPSLQTLSVGTVGSISYCFYYADLDVEDLPSLHTLIIGNECFHTSLYTSISDLPLLKTAVFGYNAVHGMPGKGTSLKLAQLPSLESIQNPKGGCFEIAESVVIDTLPKLTEVVLPTSFRKMKRCQLNMSLTQTKEKGREHKDVVVNKIREAVDNYKYIYVLQFDNMRTNAFKELRSQLADSRFFLGKNRVMQVALGRTPEEEYRDNLSKLGEALGGNCTLFFTNKPKEEVLQFFKEYKSLDFARAGFKATENFVIPKGEMPFPHSMMEEFKKLRLPVELKNGIIHMREDYTVCKTGKVLTPEQCRILKLYNKPLTFFTLTPLACWSEGQVETLSSI</sequence>
<evidence type="ECO:0000313" key="9">
    <source>
        <dbReference type="Proteomes" id="UP000078348"/>
    </source>
</evidence>
<dbReference type="GO" id="GO:0003723">
    <property type="term" value="F:RNA binding"/>
    <property type="evidence" value="ECO:0007669"/>
    <property type="project" value="TreeGrafter"/>
</dbReference>
<protein>
    <recommendedName>
        <fullName evidence="6">Ribosome assembly factor mrt4</fullName>
    </recommendedName>
</protein>
<keyword evidence="5 6" id="KW-0539">Nucleus</keyword>
<organism evidence="8 9">
    <name type="scientific">Blastocystis sp. subtype 1 (strain ATCC 50177 / NandII)</name>
    <dbReference type="NCBI Taxonomy" id="478820"/>
    <lineage>
        <taxon>Eukaryota</taxon>
        <taxon>Sar</taxon>
        <taxon>Stramenopiles</taxon>
        <taxon>Bigyra</taxon>
        <taxon>Opalozoa</taxon>
        <taxon>Opalinata</taxon>
        <taxon>Blastocystidae</taxon>
        <taxon>Blastocystis</taxon>
    </lineage>
</organism>
<name>A0A196S3N9_BLAHN</name>
<dbReference type="InterPro" id="IPR033867">
    <property type="entry name" value="Mrt4"/>
</dbReference>
<keyword evidence="6" id="KW-0690">Ribosome biogenesis</keyword>
<comment type="function">
    <text evidence="1 6">Component of the ribosome assembly machinery. Nuclear paralog of the ribosomal protein P0, it binds pre-60S subunits at an early stage of assembly in the nucleolus, and is replaced by P0 in cytoplasmic pre-60S subunits and mature 80S ribosomes.</text>
</comment>
<comment type="caution">
    <text evidence="8">The sequence shown here is derived from an EMBL/GenBank/DDBJ whole genome shotgun (WGS) entry which is preliminary data.</text>
</comment>
<comment type="subcellular location">
    <subcellularLocation>
        <location evidence="6">Cytoplasm</location>
    </subcellularLocation>
    <subcellularLocation>
        <location evidence="6">Nucleus</location>
        <location evidence="6">Nucleolus</location>
    </subcellularLocation>
</comment>
<dbReference type="AlphaFoldDB" id="A0A196S3N9"/>
<feature type="domain" description="Large ribosomal subunit protein uL10-like insertion" evidence="7">
    <location>
        <begin position="350"/>
        <end position="416"/>
    </location>
</feature>
<keyword evidence="9" id="KW-1185">Reference proteome</keyword>
<dbReference type="Gene3D" id="3.30.70.1730">
    <property type="match status" value="1"/>
</dbReference>
<dbReference type="Proteomes" id="UP000078348">
    <property type="component" value="Unassembled WGS sequence"/>
</dbReference>
<dbReference type="InterPro" id="IPR032675">
    <property type="entry name" value="LRR_dom_sf"/>
</dbReference>
<dbReference type="GO" id="GO:0005737">
    <property type="term" value="C:cytoplasm"/>
    <property type="evidence" value="ECO:0007669"/>
    <property type="project" value="UniProtKB-SubCell"/>
</dbReference>
<dbReference type="Pfam" id="PF17777">
    <property type="entry name" value="RL10P_insert"/>
    <property type="match status" value="1"/>
</dbReference>
<proteinExistence type="inferred from homology"/>
<dbReference type="FunFam" id="3.90.105.20:FF:000003">
    <property type="entry name" value="Ribosome assembly factor mrt4"/>
    <property type="match status" value="1"/>
</dbReference>
<dbReference type="InterPro" id="IPR043164">
    <property type="entry name" value="Ribosomal_uL10-like_insert_sf"/>
</dbReference>
<dbReference type="Gene3D" id="3.90.105.20">
    <property type="match status" value="1"/>
</dbReference>
<dbReference type="SUPFAM" id="SSF52058">
    <property type="entry name" value="L domain-like"/>
    <property type="match status" value="1"/>
</dbReference>
<accession>A0A196S3N9</accession>
<dbReference type="GO" id="GO:0030687">
    <property type="term" value="C:preribosome, large subunit precursor"/>
    <property type="evidence" value="ECO:0007669"/>
    <property type="project" value="TreeGrafter"/>
</dbReference>
<dbReference type="Gene3D" id="3.80.10.10">
    <property type="entry name" value="Ribonuclease Inhibitor"/>
    <property type="match status" value="1"/>
</dbReference>
<dbReference type="GO" id="GO:0000027">
    <property type="term" value="P:ribosomal large subunit assembly"/>
    <property type="evidence" value="ECO:0007669"/>
    <property type="project" value="InterPro"/>
</dbReference>
<dbReference type="EMBL" id="LXWW01000580">
    <property type="protein sequence ID" value="OAO11768.1"/>
    <property type="molecule type" value="Genomic_DNA"/>
</dbReference>
<dbReference type="STRING" id="478820.A0A196S3N9"/>